<proteinExistence type="inferred from homology"/>
<dbReference type="Proteomes" id="UP000439903">
    <property type="component" value="Unassembled WGS sequence"/>
</dbReference>
<evidence type="ECO:0000256" key="1">
    <source>
        <dbReference type="RuleBase" id="RU362006"/>
    </source>
</evidence>
<comment type="subcellular location">
    <subcellularLocation>
        <location evidence="1">Membrane</location>
        <topology evidence="1">Multi-pass membrane protein</topology>
    </subcellularLocation>
</comment>
<comment type="caution">
    <text evidence="2">The sequence shown here is derived from an EMBL/GenBank/DDBJ whole genome shotgun (WGS) entry which is preliminary data.</text>
</comment>
<dbReference type="Pfam" id="PF03134">
    <property type="entry name" value="TB2_DP1_HVA22"/>
    <property type="match status" value="1"/>
</dbReference>
<dbReference type="PANTHER" id="PTHR12300">
    <property type="entry name" value="HVA22-LIKE PROTEINS"/>
    <property type="match status" value="1"/>
</dbReference>
<keyword evidence="2" id="KW-0675">Receptor</keyword>
<keyword evidence="1" id="KW-1133">Transmembrane helix</keyword>
<protein>
    <recommendedName>
        <fullName evidence="1">Protein YOP1</fullName>
    </recommendedName>
</protein>
<feature type="transmembrane region" description="Helical" evidence="1">
    <location>
        <begin position="59"/>
        <end position="79"/>
    </location>
</feature>
<feature type="transmembrane region" description="Helical" evidence="1">
    <location>
        <begin position="36"/>
        <end position="53"/>
    </location>
</feature>
<keyword evidence="1" id="KW-0812">Transmembrane</keyword>
<dbReference type="GO" id="GO:0016020">
    <property type="term" value="C:membrane"/>
    <property type="evidence" value="ECO:0007669"/>
    <property type="project" value="UniProtKB-SubCell"/>
</dbReference>
<name>A0A8H4EI39_GIGMA</name>
<dbReference type="EMBL" id="WTPW01000684">
    <property type="protein sequence ID" value="KAF0488449.1"/>
    <property type="molecule type" value="Genomic_DNA"/>
</dbReference>
<keyword evidence="3" id="KW-1185">Reference proteome</keyword>
<reference evidence="2 3" key="1">
    <citation type="journal article" date="2019" name="Environ. Microbiol.">
        <title>At the nexus of three kingdoms: the genome of the mycorrhizal fungus Gigaspora margarita provides insights into plant, endobacterial and fungal interactions.</title>
        <authorList>
            <person name="Venice F."/>
            <person name="Ghignone S."/>
            <person name="Salvioli di Fossalunga A."/>
            <person name="Amselem J."/>
            <person name="Novero M."/>
            <person name="Xianan X."/>
            <person name="Sedzielewska Toro K."/>
            <person name="Morin E."/>
            <person name="Lipzen A."/>
            <person name="Grigoriev I.V."/>
            <person name="Henrissat B."/>
            <person name="Martin F.M."/>
            <person name="Bonfante P."/>
        </authorList>
    </citation>
    <scope>NUCLEOTIDE SEQUENCE [LARGE SCALE GENOMIC DNA]</scope>
    <source>
        <strain evidence="2 3">BEG34</strain>
    </source>
</reference>
<gene>
    <name evidence="2" type="ORF">F8M41_022280</name>
</gene>
<comment type="similarity">
    <text evidence="1">Belongs to the DP1 family.</text>
</comment>
<organism evidence="2 3">
    <name type="scientific">Gigaspora margarita</name>
    <dbReference type="NCBI Taxonomy" id="4874"/>
    <lineage>
        <taxon>Eukaryota</taxon>
        <taxon>Fungi</taxon>
        <taxon>Fungi incertae sedis</taxon>
        <taxon>Mucoromycota</taxon>
        <taxon>Glomeromycotina</taxon>
        <taxon>Glomeromycetes</taxon>
        <taxon>Diversisporales</taxon>
        <taxon>Gigasporaceae</taxon>
        <taxon>Gigaspora</taxon>
    </lineage>
</organism>
<dbReference type="InterPro" id="IPR004345">
    <property type="entry name" value="TB2_DP1_HVA22"/>
</dbReference>
<evidence type="ECO:0000313" key="3">
    <source>
        <dbReference type="Proteomes" id="UP000439903"/>
    </source>
</evidence>
<sequence>MMFGYFMYRTVCNVVGYLYPAYASFKAIKANNTKNITAWLTYWIVMALFSVGEGTADNFIFWLPFYYEIKMIFVIWLILPQTQGATRIYDSYVVPILTRYEKEIDKKLGMAQEQVTNQGPELVKQGLELSKQGLAKLYEVAAEGILKGKND</sequence>
<keyword evidence="1" id="KW-0472">Membrane</keyword>
<accession>A0A8H4EI39</accession>
<comment type="caution">
    <text evidence="1">Lacks conserved residue(s) required for the propagation of feature annotation.</text>
</comment>
<dbReference type="AlphaFoldDB" id="A0A8H4EI39"/>
<dbReference type="PANTHER" id="PTHR12300:SF117">
    <property type="entry name" value="LP05237P-RELATED"/>
    <property type="match status" value="1"/>
</dbReference>
<evidence type="ECO:0000313" key="2">
    <source>
        <dbReference type="EMBL" id="KAF0488449.1"/>
    </source>
</evidence>
<dbReference type="OrthoDB" id="434647at2759"/>